<dbReference type="OMA" id="NISVECP"/>
<dbReference type="InterPro" id="IPR045074">
    <property type="entry name" value="GST_C_Tau"/>
</dbReference>
<dbReference type="PANTHER" id="PTHR11260">
    <property type="entry name" value="GLUTATHIONE S-TRANSFERASE, GST, SUPERFAMILY, GST DOMAIN CONTAINING"/>
    <property type="match status" value="1"/>
</dbReference>
<dbReference type="InterPro" id="IPR036282">
    <property type="entry name" value="Glutathione-S-Trfase_C_sf"/>
</dbReference>
<dbReference type="OrthoDB" id="202840at2759"/>
<gene>
    <name evidence="7" type="primary">LOC110696395</name>
</gene>
<evidence type="ECO:0000256" key="1">
    <source>
        <dbReference type="ARBA" id="ARBA00012452"/>
    </source>
</evidence>
<accession>A0A803N7P0</accession>
<dbReference type="Gene3D" id="1.20.1050.10">
    <property type="match status" value="1"/>
</dbReference>
<dbReference type="PANTHER" id="PTHR11260:SF781">
    <property type="entry name" value="GLUTATHIONE S-TRANSFERASE U19"/>
    <property type="match status" value="1"/>
</dbReference>
<dbReference type="InterPro" id="IPR045073">
    <property type="entry name" value="Omega/Tau-like"/>
</dbReference>
<dbReference type="Gramene" id="AUR62041794-RA">
    <property type="protein sequence ID" value="AUR62041794-RA:cds"/>
    <property type="gene ID" value="AUR62041794"/>
</dbReference>
<dbReference type="GeneID" id="110696395"/>
<evidence type="ECO:0000256" key="3">
    <source>
        <dbReference type="ARBA" id="ARBA00047960"/>
    </source>
</evidence>
<evidence type="ECO:0000256" key="2">
    <source>
        <dbReference type="ARBA" id="ARBA00022679"/>
    </source>
</evidence>
<dbReference type="GO" id="GO:0006749">
    <property type="term" value="P:glutathione metabolic process"/>
    <property type="evidence" value="ECO:0007669"/>
    <property type="project" value="InterPro"/>
</dbReference>
<dbReference type="Pfam" id="PF00043">
    <property type="entry name" value="GST_C"/>
    <property type="match status" value="1"/>
</dbReference>
<dbReference type="RefSeq" id="XP_021729373.1">
    <property type="nucleotide sequence ID" value="XM_021873681.1"/>
</dbReference>
<dbReference type="FunFam" id="3.40.30.10:FF:000014">
    <property type="entry name" value="Tau class glutathione S-transferase"/>
    <property type="match status" value="1"/>
</dbReference>
<dbReference type="Gene3D" id="3.40.30.10">
    <property type="entry name" value="Glutaredoxin"/>
    <property type="match status" value="1"/>
</dbReference>
<evidence type="ECO:0000259" key="6">
    <source>
        <dbReference type="PROSITE" id="PS50405"/>
    </source>
</evidence>
<dbReference type="InterPro" id="IPR040079">
    <property type="entry name" value="Glutathione_S-Trfase"/>
</dbReference>
<dbReference type="Pfam" id="PF02798">
    <property type="entry name" value="GST_N"/>
    <property type="match status" value="1"/>
</dbReference>
<dbReference type="PROSITE" id="PS50404">
    <property type="entry name" value="GST_NTER"/>
    <property type="match status" value="1"/>
</dbReference>
<evidence type="ECO:0000259" key="5">
    <source>
        <dbReference type="PROSITE" id="PS50404"/>
    </source>
</evidence>
<evidence type="ECO:0000313" key="8">
    <source>
        <dbReference type="Proteomes" id="UP000596660"/>
    </source>
</evidence>
<keyword evidence="2" id="KW-0808">Transferase</keyword>
<dbReference type="SMR" id="A0A803N7P0"/>
<dbReference type="GO" id="GO:0005737">
    <property type="term" value="C:cytoplasm"/>
    <property type="evidence" value="ECO:0007669"/>
    <property type="project" value="TreeGrafter"/>
</dbReference>
<dbReference type="PROSITE" id="PS50405">
    <property type="entry name" value="GST_CTER"/>
    <property type="match status" value="1"/>
</dbReference>
<proteinExistence type="inferred from homology"/>
<dbReference type="SFLD" id="SFLDS00019">
    <property type="entry name" value="Glutathione_Transferase_(cytos"/>
    <property type="match status" value="1"/>
</dbReference>
<dbReference type="CDD" id="cd03058">
    <property type="entry name" value="GST_N_Tau"/>
    <property type="match status" value="1"/>
</dbReference>
<dbReference type="AlphaFoldDB" id="A0A803N7P0"/>
<sequence length="224" mass="26150">MLLDELVLLDQWASPFALRVNIALQEKGITNYKSQHENLHAKSSLLLEMNPVHKQVPVLIHNGKPICESLVILEYIDEVWNDKPRNLLPADPYERAGARFLADYFDNTFSTFVTKIWTQKEVIEHDEKKDFINFLMLFEEKLADKPYFGGNNFGYLDVALIPNYGYICTYGMFTKLNISVECPKLNAWAKRCMERDSVKKYVPNELKINEYVLEIRKRLLGINR</sequence>
<dbReference type="KEGG" id="cqi:110696395"/>
<dbReference type="Proteomes" id="UP000596660">
    <property type="component" value="Unplaced"/>
</dbReference>
<dbReference type="SUPFAM" id="SSF52833">
    <property type="entry name" value="Thioredoxin-like"/>
    <property type="match status" value="1"/>
</dbReference>
<dbReference type="CDD" id="cd03185">
    <property type="entry name" value="GST_C_Tau"/>
    <property type="match status" value="1"/>
</dbReference>
<dbReference type="SUPFAM" id="SSF47616">
    <property type="entry name" value="GST C-terminal domain-like"/>
    <property type="match status" value="1"/>
</dbReference>
<evidence type="ECO:0000256" key="4">
    <source>
        <dbReference type="RuleBase" id="RU003494"/>
    </source>
</evidence>
<feature type="domain" description="GST N-terminal" evidence="5">
    <location>
        <begin position="4"/>
        <end position="84"/>
    </location>
</feature>
<dbReference type="GO" id="GO:0004364">
    <property type="term" value="F:glutathione transferase activity"/>
    <property type="evidence" value="ECO:0007669"/>
    <property type="project" value="UniProtKB-EC"/>
</dbReference>
<dbReference type="EnsemblPlants" id="AUR62041794-RA">
    <property type="protein sequence ID" value="AUR62041794-RA:cds"/>
    <property type="gene ID" value="AUR62041794"/>
</dbReference>
<protein>
    <recommendedName>
        <fullName evidence="1">glutathione transferase</fullName>
        <ecNumber evidence="1">2.5.1.18</ecNumber>
    </recommendedName>
</protein>
<reference evidence="7" key="1">
    <citation type="journal article" date="2017" name="Nature">
        <title>The genome of Chenopodium quinoa.</title>
        <authorList>
            <person name="Jarvis D.E."/>
            <person name="Ho Y.S."/>
            <person name="Lightfoot D.J."/>
            <person name="Schmoeckel S.M."/>
            <person name="Li B."/>
            <person name="Borm T.J.A."/>
            <person name="Ohyanagi H."/>
            <person name="Mineta K."/>
            <person name="Michell C.T."/>
            <person name="Saber N."/>
            <person name="Kharbatia N.M."/>
            <person name="Rupper R.R."/>
            <person name="Sharp A.R."/>
            <person name="Dally N."/>
            <person name="Boughton B.A."/>
            <person name="Woo Y.H."/>
            <person name="Gao G."/>
            <person name="Schijlen E.G.W.M."/>
            <person name="Guo X."/>
            <person name="Momin A.A."/>
            <person name="Negrao S."/>
            <person name="Al-Babili S."/>
            <person name="Gehring C."/>
            <person name="Roessner U."/>
            <person name="Jung C."/>
            <person name="Murphy K."/>
            <person name="Arold S.T."/>
            <person name="Gojobori T."/>
            <person name="van der Linden C.G."/>
            <person name="van Loo E.N."/>
            <person name="Jellen E.N."/>
            <person name="Maughan P.J."/>
            <person name="Tester M."/>
        </authorList>
    </citation>
    <scope>NUCLEOTIDE SEQUENCE [LARGE SCALE GENOMIC DNA]</scope>
    <source>
        <strain evidence="7">cv. PI 614886</strain>
    </source>
</reference>
<evidence type="ECO:0000313" key="7">
    <source>
        <dbReference type="EnsemblPlants" id="AUR62041794-RA:cds"/>
    </source>
</evidence>
<dbReference type="InterPro" id="IPR010987">
    <property type="entry name" value="Glutathione-S-Trfase_C-like"/>
</dbReference>
<dbReference type="SFLD" id="SFLDG01152">
    <property type="entry name" value="Main.3:_Omega-_and_Tau-like"/>
    <property type="match status" value="1"/>
</dbReference>
<feature type="domain" description="GST C-terminal" evidence="6">
    <location>
        <begin position="91"/>
        <end position="219"/>
    </location>
</feature>
<organism evidence="7 8">
    <name type="scientific">Chenopodium quinoa</name>
    <name type="common">Quinoa</name>
    <dbReference type="NCBI Taxonomy" id="63459"/>
    <lineage>
        <taxon>Eukaryota</taxon>
        <taxon>Viridiplantae</taxon>
        <taxon>Streptophyta</taxon>
        <taxon>Embryophyta</taxon>
        <taxon>Tracheophyta</taxon>
        <taxon>Spermatophyta</taxon>
        <taxon>Magnoliopsida</taxon>
        <taxon>eudicotyledons</taxon>
        <taxon>Gunneridae</taxon>
        <taxon>Pentapetalae</taxon>
        <taxon>Caryophyllales</taxon>
        <taxon>Chenopodiaceae</taxon>
        <taxon>Chenopodioideae</taxon>
        <taxon>Atripliceae</taxon>
        <taxon>Chenopodium</taxon>
    </lineage>
</organism>
<name>A0A803N7P0_CHEQI</name>
<reference evidence="7" key="2">
    <citation type="submission" date="2021-03" db="UniProtKB">
        <authorList>
            <consortium name="EnsemblPlants"/>
        </authorList>
    </citation>
    <scope>IDENTIFICATION</scope>
</reference>
<dbReference type="InterPro" id="IPR036249">
    <property type="entry name" value="Thioredoxin-like_sf"/>
</dbReference>
<comment type="catalytic activity">
    <reaction evidence="3">
        <text>RX + glutathione = an S-substituted glutathione + a halide anion + H(+)</text>
        <dbReference type="Rhea" id="RHEA:16437"/>
        <dbReference type="ChEBI" id="CHEBI:15378"/>
        <dbReference type="ChEBI" id="CHEBI:16042"/>
        <dbReference type="ChEBI" id="CHEBI:17792"/>
        <dbReference type="ChEBI" id="CHEBI:57925"/>
        <dbReference type="ChEBI" id="CHEBI:90779"/>
        <dbReference type="EC" id="2.5.1.18"/>
    </reaction>
</comment>
<dbReference type="EC" id="2.5.1.18" evidence="1"/>
<comment type="similarity">
    <text evidence="4">Belongs to the GST superfamily.</text>
</comment>
<dbReference type="SFLD" id="SFLDG00358">
    <property type="entry name" value="Main_(cytGST)"/>
    <property type="match status" value="1"/>
</dbReference>
<dbReference type="InterPro" id="IPR004045">
    <property type="entry name" value="Glutathione_S-Trfase_N"/>
</dbReference>
<keyword evidence="8" id="KW-1185">Reference proteome</keyword>
<dbReference type="InterPro" id="IPR004046">
    <property type="entry name" value="GST_C"/>
</dbReference>